<comment type="caution">
    <text evidence="2">The sequence shown here is derived from an EMBL/GenBank/DDBJ whole genome shotgun (WGS) entry which is preliminary data.</text>
</comment>
<sequence length="588" mass="63535">MSGSSLAAIVAKRARHIAPGAELPHGDPTNERRAELSKHRTRLTRAIDDLSFEQAAVNYDACLDAISEGVGKSHNISQEECEVESLWLCEILESRGKGLMPISAPPADPLSPQLVSYIPPPPKKKARTTPPAGASSTPVDHKREIVSWTKFHQINVGDMKIAQELALSTEKEALKQCAKLAKAYVTNVDNAREIVRVLIKEQPQFNIDPEKITSELVTTRTVKSDHLKFWYLKPNFKDKDVDLLLRVARHKSGLLWEISQGVHQPAHSSVKDLSAITGIAGIGTLTSAAAMSVAANAAAAAEAAANRQRELHLSSVDENNALALLAGPSGAQQHLYAAQHDGQIVKAVVVGDTGLELSSIGAGMGGDVEGDGSVGMHELSSMGGADVHDGPASIAGLGVSTHADASVDTMMHAHMSAHADAPIDAHAHADLMAQGGTHDVQPGEHEGMAQVHVAGPEHMGQEHMSISYHEQHHLQPHEQHLAAREPHLHAHEQHHLSQLQIGHLHAHEQHHLQSTEQHMHQLHAYEQQMHQLHAHEQHLSAHDEQHDHVQIGHHDLTAEPHDGAHDMTADVAHMVHTGDVGMVDMQGM</sequence>
<dbReference type="AlphaFoldDB" id="A0A8J5XU67"/>
<proteinExistence type="predicted"/>
<evidence type="ECO:0000256" key="1">
    <source>
        <dbReference type="SAM" id="MobiDB-lite"/>
    </source>
</evidence>
<keyword evidence="3" id="KW-1185">Reference proteome</keyword>
<dbReference type="EMBL" id="JAGTXO010000005">
    <property type="protein sequence ID" value="KAG8468015.1"/>
    <property type="molecule type" value="Genomic_DNA"/>
</dbReference>
<reference evidence="2" key="1">
    <citation type="submission" date="2021-05" db="EMBL/GenBank/DDBJ databases">
        <title>The genome of the haptophyte Pavlova lutheri (Diacronema luteri, Pavlovales) - a model for lipid biosynthesis in eukaryotic algae.</title>
        <authorList>
            <person name="Hulatt C.J."/>
            <person name="Posewitz M.C."/>
        </authorList>
    </citation>
    <scope>NUCLEOTIDE SEQUENCE</scope>
    <source>
        <strain evidence="2">NIVA-4/92</strain>
    </source>
</reference>
<name>A0A8J5XU67_DIALT</name>
<gene>
    <name evidence="2" type="ORF">KFE25_007067</name>
</gene>
<feature type="region of interest" description="Disordered" evidence="1">
    <location>
        <begin position="119"/>
        <end position="139"/>
    </location>
</feature>
<dbReference type="OrthoDB" id="10665256at2759"/>
<dbReference type="Proteomes" id="UP000751190">
    <property type="component" value="Unassembled WGS sequence"/>
</dbReference>
<protein>
    <submittedName>
        <fullName evidence="2">Uncharacterized protein</fullName>
    </submittedName>
</protein>
<evidence type="ECO:0000313" key="2">
    <source>
        <dbReference type="EMBL" id="KAG8468015.1"/>
    </source>
</evidence>
<organism evidence="2 3">
    <name type="scientific">Diacronema lutheri</name>
    <name type="common">Unicellular marine alga</name>
    <name type="synonym">Monochrysis lutheri</name>
    <dbReference type="NCBI Taxonomy" id="2081491"/>
    <lineage>
        <taxon>Eukaryota</taxon>
        <taxon>Haptista</taxon>
        <taxon>Haptophyta</taxon>
        <taxon>Pavlovophyceae</taxon>
        <taxon>Pavlovales</taxon>
        <taxon>Pavlovaceae</taxon>
        <taxon>Diacronema</taxon>
    </lineage>
</organism>
<evidence type="ECO:0000313" key="3">
    <source>
        <dbReference type="Proteomes" id="UP000751190"/>
    </source>
</evidence>
<accession>A0A8J5XU67</accession>